<dbReference type="PANTHER" id="PTHR30273">
    <property type="entry name" value="PERIPLASMIC SIGNAL SENSOR AND SIGMA FACTOR ACTIVATOR FECR-RELATED"/>
    <property type="match status" value="1"/>
</dbReference>
<reference evidence="3 4" key="1">
    <citation type="submission" date="2015-12" db="EMBL/GenBank/DDBJ databases">
        <title>Genome sequence of Thalassospira lucentensis MCCC 1A02072.</title>
        <authorList>
            <person name="Lu L."/>
            <person name="Lai Q."/>
            <person name="Shao Z."/>
            <person name="Qian P."/>
        </authorList>
    </citation>
    <scope>NUCLEOTIDE SEQUENCE [LARGE SCALE GENOMIC DNA]</scope>
    <source>
        <strain evidence="3 4">MCCC 1A02072</strain>
    </source>
</reference>
<dbReference type="Proteomes" id="UP000076335">
    <property type="component" value="Unassembled WGS sequence"/>
</dbReference>
<protein>
    <recommendedName>
        <fullName evidence="2">FecR protein domain-containing protein</fullName>
    </recommendedName>
</protein>
<dbReference type="EMBL" id="LPVY01000013">
    <property type="protein sequence ID" value="KZB63926.1"/>
    <property type="molecule type" value="Genomic_DNA"/>
</dbReference>
<sequence length="351" mass="38432">MNDMTKPESASEWIALLGDDPDNRDLRARHDAWLESSMENRADWNETLRVWQMLDMTVPVHVAEWQDRIGQVQPTVSREDRVVARPDTDAGPVVPVRGRGGRSFWPRQLSLGLSLGLSGSALIACLLVFALPGWMIDLNADYQSPIGEIRVVELPDGSMLHLAPDSAVALAFAGDKRQIELLRGEAFFDVVPMTDRPFRVISGEAETTVLGTAFDVRRGGYGVDVAVEHGRVRVEHSRGSQSDNVSELGAGDMVHVDPDGSFVRQTMAPELVAAWRGGRLIAKDQSVAEVVETVDRYFDGWILISDDALGSEPLTGIYNLEDPKAALAAIADAQGAVLREISPWILMLSPE</sequence>
<keyword evidence="1" id="KW-1133">Transmembrane helix</keyword>
<dbReference type="InterPro" id="IPR012373">
    <property type="entry name" value="Ferrdict_sens_TM"/>
</dbReference>
<keyword evidence="1" id="KW-0472">Membrane</keyword>
<proteinExistence type="predicted"/>
<dbReference type="GO" id="GO:0016989">
    <property type="term" value="F:sigma factor antagonist activity"/>
    <property type="evidence" value="ECO:0007669"/>
    <property type="project" value="TreeGrafter"/>
</dbReference>
<evidence type="ECO:0000313" key="3">
    <source>
        <dbReference type="EMBL" id="KZB63926.1"/>
    </source>
</evidence>
<feature type="transmembrane region" description="Helical" evidence="1">
    <location>
        <begin position="109"/>
        <end position="135"/>
    </location>
</feature>
<evidence type="ECO:0000256" key="1">
    <source>
        <dbReference type="SAM" id="Phobius"/>
    </source>
</evidence>
<evidence type="ECO:0000259" key="2">
    <source>
        <dbReference type="Pfam" id="PF04773"/>
    </source>
</evidence>
<dbReference type="AlphaFoldDB" id="A0A154L5V5"/>
<dbReference type="Gene3D" id="2.60.120.1440">
    <property type="match status" value="1"/>
</dbReference>
<dbReference type="PIRSF" id="PIRSF018266">
    <property type="entry name" value="FecR"/>
    <property type="match status" value="1"/>
</dbReference>
<dbReference type="PANTHER" id="PTHR30273:SF2">
    <property type="entry name" value="PROTEIN FECR"/>
    <property type="match status" value="1"/>
</dbReference>
<keyword evidence="1" id="KW-0812">Transmembrane</keyword>
<comment type="caution">
    <text evidence="3">The sequence shown here is derived from an EMBL/GenBank/DDBJ whole genome shotgun (WGS) entry which is preliminary data.</text>
</comment>
<gene>
    <name evidence="3" type="ORF">AUP42_19165</name>
</gene>
<name>A0A154L5V5_9PROT</name>
<organism evidence="3 4">
    <name type="scientific">Thalassospira lucentensis</name>
    <dbReference type="NCBI Taxonomy" id="168935"/>
    <lineage>
        <taxon>Bacteria</taxon>
        <taxon>Pseudomonadati</taxon>
        <taxon>Pseudomonadota</taxon>
        <taxon>Alphaproteobacteria</taxon>
        <taxon>Rhodospirillales</taxon>
        <taxon>Thalassospiraceae</taxon>
        <taxon>Thalassospira</taxon>
    </lineage>
</organism>
<dbReference type="Pfam" id="PF04773">
    <property type="entry name" value="FecR"/>
    <property type="match status" value="1"/>
</dbReference>
<dbReference type="InterPro" id="IPR006860">
    <property type="entry name" value="FecR"/>
</dbReference>
<feature type="domain" description="FecR protein" evidence="2">
    <location>
        <begin position="142"/>
        <end position="233"/>
    </location>
</feature>
<accession>A0A154L5V5</accession>
<evidence type="ECO:0000313" key="4">
    <source>
        <dbReference type="Proteomes" id="UP000076335"/>
    </source>
</evidence>